<keyword evidence="1" id="KW-0812">Transmembrane</keyword>
<organism evidence="2 3">
    <name type="scientific">Ammoniphilus resinae</name>
    <dbReference type="NCBI Taxonomy" id="861532"/>
    <lineage>
        <taxon>Bacteria</taxon>
        <taxon>Bacillati</taxon>
        <taxon>Bacillota</taxon>
        <taxon>Bacilli</taxon>
        <taxon>Bacillales</taxon>
        <taxon>Paenibacillaceae</taxon>
        <taxon>Aneurinibacillus group</taxon>
        <taxon>Ammoniphilus</taxon>
    </lineage>
</organism>
<keyword evidence="3" id="KW-1185">Reference proteome</keyword>
<reference evidence="2 3" key="1">
    <citation type="submission" date="2021-03" db="EMBL/GenBank/DDBJ databases">
        <title>Genomic Encyclopedia of Type Strains, Phase IV (KMG-IV): sequencing the most valuable type-strain genomes for metagenomic binning, comparative biology and taxonomic classification.</title>
        <authorList>
            <person name="Goeker M."/>
        </authorList>
    </citation>
    <scope>NUCLEOTIDE SEQUENCE [LARGE SCALE GENOMIC DNA]</scope>
    <source>
        <strain evidence="2 3">DSM 24738</strain>
    </source>
</reference>
<evidence type="ECO:0000313" key="3">
    <source>
        <dbReference type="Proteomes" id="UP001519343"/>
    </source>
</evidence>
<name>A0ABS4GST9_9BACL</name>
<sequence length="106" mass="12419">MFAQLFLGIYFVVKGIVEHYARKPNLFLSEGTIQSISKENLPSYLKRVGEIHIFLGIFIAIMGQIEHWYNPEIWIFIMTYIIFGFACIGMIVYLNKKYSGDYILRL</sequence>
<accession>A0ABS4GST9</accession>
<comment type="caution">
    <text evidence="2">The sequence shown here is derived from an EMBL/GenBank/DDBJ whole genome shotgun (WGS) entry which is preliminary data.</text>
</comment>
<proteinExistence type="predicted"/>
<protein>
    <recommendedName>
        <fullName evidence="4">DUF3784 domain-containing protein</fullName>
    </recommendedName>
</protein>
<feature type="transmembrane region" description="Helical" evidence="1">
    <location>
        <begin position="73"/>
        <end position="95"/>
    </location>
</feature>
<dbReference type="EMBL" id="JAGGKT010000010">
    <property type="protein sequence ID" value="MBP1933192.1"/>
    <property type="molecule type" value="Genomic_DNA"/>
</dbReference>
<gene>
    <name evidence="2" type="ORF">J2Z37_003205</name>
</gene>
<evidence type="ECO:0008006" key="4">
    <source>
        <dbReference type="Google" id="ProtNLM"/>
    </source>
</evidence>
<evidence type="ECO:0000256" key="1">
    <source>
        <dbReference type="SAM" id="Phobius"/>
    </source>
</evidence>
<keyword evidence="1" id="KW-0472">Membrane</keyword>
<evidence type="ECO:0000313" key="2">
    <source>
        <dbReference type="EMBL" id="MBP1933192.1"/>
    </source>
</evidence>
<feature type="transmembrane region" description="Helical" evidence="1">
    <location>
        <begin position="48"/>
        <end position="67"/>
    </location>
</feature>
<keyword evidence="1" id="KW-1133">Transmembrane helix</keyword>
<dbReference type="RefSeq" id="WP_209811221.1">
    <property type="nucleotide sequence ID" value="NZ_JAGGKT010000010.1"/>
</dbReference>
<dbReference type="Proteomes" id="UP001519343">
    <property type="component" value="Unassembled WGS sequence"/>
</dbReference>